<dbReference type="InterPro" id="IPR011009">
    <property type="entry name" value="Kinase-like_dom_sf"/>
</dbReference>
<dbReference type="AlphaFoldDB" id="A0A3S3NQH4"/>
<evidence type="ECO:0000313" key="3">
    <source>
        <dbReference type="EMBL" id="RWR92336.1"/>
    </source>
</evidence>
<dbReference type="PANTHER" id="PTHR47987:SF11">
    <property type="entry name" value="RECEPTOR-LIKE CYTOSOLIC SERINE_THREONINE-PROTEIN KINASE RBK1 ISOFORM X1"/>
    <property type="match status" value="1"/>
</dbReference>
<feature type="region of interest" description="Disordered" evidence="1">
    <location>
        <begin position="226"/>
        <end position="257"/>
    </location>
</feature>
<dbReference type="SMART" id="SM00220">
    <property type="entry name" value="S_TKc"/>
    <property type="match status" value="1"/>
</dbReference>
<keyword evidence="3" id="KW-0675">Receptor</keyword>
<protein>
    <submittedName>
        <fullName evidence="3">Putative receptor-like serine/threonine-protein kinase</fullName>
    </submittedName>
</protein>
<dbReference type="InterPro" id="IPR014729">
    <property type="entry name" value="Rossmann-like_a/b/a_fold"/>
</dbReference>
<dbReference type="PANTHER" id="PTHR47987">
    <property type="entry name" value="OS08G0249100 PROTEIN"/>
    <property type="match status" value="1"/>
</dbReference>
<comment type="caution">
    <text evidence="3">The sequence shown here is derived from an EMBL/GenBank/DDBJ whole genome shotgun (WGS) entry which is preliminary data.</text>
</comment>
<dbReference type="Gene3D" id="3.40.50.620">
    <property type="entry name" value="HUPs"/>
    <property type="match status" value="1"/>
</dbReference>
<dbReference type="GO" id="GO:0004672">
    <property type="term" value="F:protein kinase activity"/>
    <property type="evidence" value="ECO:0007669"/>
    <property type="project" value="InterPro"/>
</dbReference>
<accession>A0A3S3NQH4</accession>
<evidence type="ECO:0000313" key="4">
    <source>
        <dbReference type="Proteomes" id="UP000283530"/>
    </source>
</evidence>
<dbReference type="FunFam" id="3.30.200.20:FF:000268">
    <property type="entry name" value="probable receptor-like serine/threonine-protein kinase At5g57670"/>
    <property type="match status" value="1"/>
</dbReference>
<dbReference type="Gene3D" id="1.10.510.10">
    <property type="entry name" value="Transferase(Phosphotransferase) domain 1"/>
    <property type="match status" value="1"/>
</dbReference>
<dbReference type="PROSITE" id="PS50011">
    <property type="entry name" value="PROTEIN_KINASE_DOM"/>
    <property type="match status" value="1"/>
</dbReference>
<dbReference type="OrthoDB" id="654677at2759"/>
<gene>
    <name evidence="3" type="ORF">CKAN_02154600</name>
</gene>
<dbReference type="Proteomes" id="UP000283530">
    <property type="component" value="Unassembled WGS sequence"/>
</dbReference>
<dbReference type="InterPro" id="IPR046958">
    <property type="entry name" value="RBK1/2/STUNTED"/>
</dbReference>
<dbReference type="FunFam" id="1.10.510.10:FF:000284">
    <property type="entry name" value="Putative receptor-like serine/threonine-protein kinase"/>
    <property type="match status" value="1"/>
</dbReference>
<feature type="compositionally biased region" description="Basic and acidic residues" evidence="1">
    <location>
        <begin position="233"/>
        <end position="244"/>
    </location>
</feature>
<sequence length="750" mass="83219">MTVEERVGENKDERKSVLVGIKINGNSRELLNWALAKVAEPGDRVVALHVRQYSDLDKENSSAILSTLDDYLAVYEGFCNVKKISLVGQISQGNSIRKVLVREMKLCHATAIIVGIRKSNALGCPLSLARYCAKRLPATTSVLAIHKGKIVFQKNSTKQLSGRTGDPRPSICSSLTLTIGDDSMVLNPSHKEIPNIELSRAAEVENLAPQTDQDSKDSGQDLKQVTLELDLPPTEKDDITKTDDTETGSLSSSACKSSIDLESVEEIEDGNYHHAQEQIDEVSSSISLLIRKLPDSTPGWPLLRKAVSANPEVFKGTEARKISVVQWVMRLPNRSSSFSPQLQIGLEPYRGEYHESVGEKSARSSLSAWFELPRELEMLFSTNSTKCRVFSHKEIQSSMTQFSPENLIGKGGCSQVYKGCLPNGQPVAIKRSKSSKKSWKDFLLEVEILTSLKHKHITHLIGVCVENNDLISIYKFLSRGSLEENLHGKGDKTVLPWDVRFKVAVGVAEALTFLHSSCSRPIIHRDVKSSNILLSNEFEPQLSDFGLALWAPTSSACVTYSDVVGTFGYLAPEYFMYGKVSVKIDVYSFGVVLLELLSGRKPINTENPKGQESLVMWATPKLETGYATELLDPKLGREYDENQMRQMVLAATLCITKTAQHRPEMSQILELLQGVEDAVEWAKSEVNVPKETDLQDEEAYPVRSFPSHHIDLTLLEADDDATSLSSIEQNHHHSLEDYLRGRLSGSSIFD</sequence>
<reference evidence="3 4" key="1">
    <citation type="journal article" date="2019" name="Nat. Plants">
        <title>Stout camphor tree genome fills gaps in understanding of flowering plant genome evolution.</title>
        <authorList>
            <person name="Chaw S.M."/>
            <person name="Liu Y.C."/>
            <person name="Wu Y.W."/>
            <person name="Wang H.Y."/>
            <person name="Lin C.I."/>
            <person name="Wu C.S."/>
            <person name="Ke H.M."/>
            <person name="Chang L.Y."/>
            <person name="Hsu C.Y."/>
            <person name="Yang H.T."/>
            <person name="Sudianto E."/>
            <person name="Hsu M.H."/>
            <person name="Wu K.P."/>
            <person name="Wang L.N."/>
            <person name="Leebens-Mack J.H."/>
            <person name="Tsai I.J."/>
        </authorList>
    </citation>
    <scope>NUCLEOTIDE SEQUENCE [LARGE SCALE GENOMIC DNA]</scope>
    <source>
        <strain evidence="4">cv. Chaw 1501</strain>
        <tissue evidence="3">Young leaves</tissue>
    </source>
</reference>
<dbReference type="GO" id="GO:0005524">
    <property type="term" value="F:ATP binding"/>
    <property type="evidence" value="ECO:0007669"/>
    <property type="project" value="InterPro"/>
</dbReference>
<organism evidence="3 4">
    <name type="scientific">Cinnamomum micranthum f. kanehirae</name>
    <dbReference type="NCBI Taxonomy" id="337451"/>
    <lineage>
        <taxon>Eukaryota</taxon>
        <taxon>Viridiplantae</taxon>
        <taxon>Streptophyta</taxon>
        <taxon>Embryophyta</taxon>
        <taxon>Tracheophyta</taxon>
        <taxon>Spermatophyta</taxon>
        <taxon>Magnoliopsida</taxon>
        <taxon>Magnoliidae</taxon>
        <taxon>Laurales</taxon>
        <taxon>Lauraceae</taxon>
        <taxon>Cinnamomum</taxon>
    </lineage>
</organism>
<evidence type="ECO:0000259" key="2">
    <source>
        <dbReference type="PROSITE" id="PS50011"/>
    </source>
</evidence>
<keyword evidence="4" id="KW-1185">Reference proteome</keyword>
<proteinExistence type="predicted"/>
<dbReference type="PROSITE" id="PS00108">
    <property type="entry name" value="PROTEIN_KINASE_ST"/>
    <property type="match status" value="1"/>
</dbReference>
<name>A0A3S3NQH4_9MAGN</name>
<feature type="domain" description="Protein kinase" evidence="2">
    <location>
        <begin position="402"/>
        <end position="679"/>
    </location>
</feature>
<keyword evidence="3" id="KW-0808">Transferase</keyword>
<dbReference type="STRING" id="337451.A0A3S3NQH4"/>
<dbReference type="EMBL" id="QPKB01000009">
    <property type="protein sequence ID" value="RWR92336.1"/>
    <property type="molecule type" value="Genomic_DNA"/>
</dbReference>
<dbReference type="SUPFAM" id="SSF52402">
    <property type="entry name" value="Adenine nucleotide alpha hydrolases-like"/>
    <property type="match status" value="1"/>
</dbReference>
<dbReference type="InterPro" id="IPR008271">
    <property type="entry name" value="Ser/Thr_kinase_AS"/>
</dbReference>
<dbReference type="SUPFAM" id="SSF56112">
    <property type="entry name" value="Protein kinase-like (PK-like)"/>
    <property type="match status" value="1"/>
</dbReference>
<dbReference type="InterPro" id="IPR000719">
    <property type="entry name" value="Prot_kinase_dom"/>
</dbReference>
<dbReference type="Pfam" id="PF00069">
    <property type="entry name" value="Pkinase"/>
    <property type="match status" value="1"/>
</dbReference>
<keyword evidence="3" id="KW-0418">Kinase</keyword>
<evidence type="ECO:0000256" key="1">
    <source>
        <dbReference type="SAM" id="MobiDB-lite"/>
    </source>
</evidence>
<dbReference type="Gene3D" id="3.30.200.20">
    <property type="entry name" value="Phosphorylase Kinase, domain 1"/>
    <property type="match status" value="1"/>
</dbReference>
<dbReference type="CDD" id="cd00293">
    <property type="entry name" value="USP-like"/>
    <property type="match status" value="1"/>
</dbReference>